<proteinExistence type="predicted"/>
<organism evidence="1">
    <name type="scientific">uncultured Thermomicrobiales bacterium</name>
    <dbReference type="NCBI Taxonomy" id="1645740"/>
    <lineage>
        <taxon>Bacteria</taxon>
        <taxon>Pseudomonadati</taxon>
        <taxon>Thermomicrobiota</taxon>
        <taxon>Thermomicrobia</taxon>
        <taxon>Thermomicrobiales</taxon>
        <taxon>environmental samples</taxon>
    </lineage>
</organism>
<dbReference type="AlphaFoldDB" id="A0A6J4V2W4"/>
<accession>A0A6J4V2W4</accession>
<name>A0A6J4V2W4_9BACT</name>
<protein>
    <recommendedName>
        <fullName evidence="2">DUF885 domain-containing protein</fullName>
    </recommendedName>
</protein>
<gene>
    <name evidence="1" type="ORF">AVDCRST_MAG19-2003</name>
</gene>
<dbReference type="EMBL" id="CADCWL010000088">
    <property type="protein sequence ID" value="CAA9563252.1"/>
    <property type="molecule type" value="Genomic_DNA"/>
</dbReference>
<reference evidence="1" key="1">
    <citation type="submission" date="2020-02" db="EMBL/GenBank/DDBJ databases">
        <authorList>
            <person name="Meier V. D."/>
        </authorList>
    </citation>
    <scope>NUCLEOTIDE SEQUENCE</scope>
    <source>
        <strain evidence="1">AVDCRST_MAG19</strain>
    </source>
</reference>
<evidence type="ECO:0000313" key="1">
    <source>
        <dbReference type="EMBL" id="CAA9563252.1"/>
    </source>
</evidence>
<sequence length="418" mass="45742">MTNEQDRPALDPLSRDYVALAFGIERHVSGYVDAYLGPPAVRDEALAGEAPAPAALLARARALAVRVAEADAPEGRVGYLTAQVGAMIASCRRLAGEALAYPDEVRLLFDIEPERTPEAVFDGAIAELDGLLPGTGPVAERMVAWRERLAIPPETARTLIDALVPELRRRTAGLIELPDGEAVEFRFVQDQPWSGYNWYLGDARSRVELNTDLPIHADRLTDLLCHEAYPGHHAEHALKERLYRERGYGEHAIQLINTPECVISEGIATLAEGAIFPGDERFAFRTERVYPLAGLTDLADQEREAGIARALRALRAVPGNAALLLHADGAGEEDVVAYLRRYGLLAEGEARQRLRFIADPLWRAYIFTYHAGYDLLGAWLDAGPAAERGARFRTLLTEQVSPSQVARWVADEGAAGLA</sequence>
<evidence type="ECO:0008006" key="2">
    <source>
        <dbReference type="Google" id="ProtNLM"/>
    </source>
</evidence>